<dbReference type="GO" id="GO:0005762">
    <property type="term" value="C:mitochondrial large ribosomal subunit"/>
    <property type="evidence" value="ECO:0007669"/>
    <property type="project" value="UniProtKB-UniRule"/>
</dbReference>
<keyword evidence="3" id="KW-1185">Reference proteome</keyword>
<dbReference type="GO" id="GO:0003735">
    <property type="term" value="F:structural constituent of ribosome"/>
    <property type="evidence" value="ECO:0007669"/>
    <property type="project" value="UniProtKB-UniRule"/>
</dbReference>
<dbReference type="STRING" id="1789683.A0A1X7QZS0"/>
<dbReference type="Proteomes" id="UP000196158">
    <property type="component" value="Unassembled WGS sequence"/>
</dbReference>
<dbReference type="AlphaFoldDB" id="A0A1X7QZS0"/>
<keyword evidence="1" id="KW-0496">Mitochondrion</keyword>
<evidence type="ECO:0000313" key="2">
    <source>
        <dbReference type="EMBL" id="SMN18841.1"/>
    </source>
</evidence>
<keyword evidence="1" id="KW-0687">Ribonucleoprotein</keyword>
<gene>
    <name evidence="2" type="ORF">KASA_0Q13904G</name>
</gene>
<dbReference type="EMBL" id="FXLY01000002">
    <property type="protein sequence ID" value="SMN18841.1"/>
    <property type="molecule type" value="Genomic_DNA"/>
</dbReference>
<keyword evidence="1 2" id="KW-0689">Ribosomal protein</keyword>
<sequence length="131" mass="15443">MFGAFKSTNTLLGGLLWKIPWRLSAPQKRRQRQRLRDVDNVIKQLTLGLHVMRSQAKGLTFEESLVAKKMYKPRSEAMRLINKPSFFPKENQMSSKDKYTVFSKKDNGYRKGVHKVPKWTKLSLRRNPKFF</sequence>
<dbReference type="PANTHER" id="PTHR28271:SF1">
    <property type="entry name" value="LARGE RIBOSOMAL SUBUNIT PROTEIN ML60"/>
    <property type="match status" value="1"/>
</dbReference>
<proteinExistence type="predicted"/>
<dbReference type="Pfam" id="PF09784">
    <property type="entry name" value="L31"/>
    <property type="match status" value="1"/>
</dbReference>
<reference evidence="2 3" key="1">
    <citation type="submission" date="2017-04" db="EMBL/GenBank/DDBJ databases">
        <authorList>
            <person name="Afonso C.L."/>
            <person name="Miller P.J."/>
            <person name="Scott M.A."/>
            <person name="Spackman E."/>
            <person name="Goraichik I."/>
            <person name="Dimitrov K.M."/>
            <person name="Suarez D.L."/>
            <person name="Swayne D.E."/>
        </authorList>
    </citation>
    <scope>NUCLEOTIDE SEQUENCE [LARGE SCALE GENOMIC DNA]</scope>
</reference>
<protein>
    <recommendedName>
        <fullName evidence="1">Large ribosomal subunit protein mL60</fullName>
    </recommendedName>
</protein>
<dbReference type="OrthoDB" id="2332379at2759"/>
<accession>A0A1X7QZS0</accession>
<dbReference type="PIRSF" id="PIRSF002216">
    <property type="entry name" value="MRPL31_prd"/>
    <property type="match status" value="1"/>
</dbReference>
<organism evidence="2 3">
    <name type="scientific">Maudiozyma saulgeensis</name>
    <dbReference type="NCBI Taxonomy" id="1789683"/>
    <lineage>
        <taxon>Eukaryota</taxon>
        <taxon>Fungi</taxon>
        <taxon>Dikarya</taxon>
        <taxon>Ascomycota</taxon>
        <taxon>Saccharomycotina</taxon>
        <taxon>Saccharomycetes</taxon>
        <taxon>Saccharomycetales</taxon>
        <taxon>Saccharomycetaceae</taxon>
        <taxon>Maudiozyma</taxon>
    </lineage>
</organism>
<dbReference type="InterPro" id="IPR016340">
    <property type="entry name" value="Ribosomal_mL60"/>
</dbReference>
<dbReference type="GO" id="GO:0032543">
    <property type="term" value="P:mitochondrial translation"/>
    <property type="evidence" value="ECO:0007669"/>
    <property type="project" value="UniProtKB-UniRule"/>
</dbReference>
<evidence type="ECO:0000313" key="3">
    <source>
        <dbReference type="Proteomes" id="UP000196158"/>
    </source>
</evidence>
<name>A0A1X7QZS0_9SACH</name>
<comment type="subunit">
    <text evidence="1">Component of the mitochondrial large ribosomal subunit.</text>
</comment>
<dbReference type="PANTHER" id="PTHR28271">
    <property type="entry name" value="54S RIBOSOMAL PROTEIN L31, MITOCHONDRIAL"/>
    <property type="match status" value="1"/>
</dbReference>
<evidence type="ECO:0000256" key="1">
    <source>
        <dbReference type="PIRNR" id="PIRNR002216"/>
    </source>
</evidence>
<comment type="subcellular location">
    <subcellularLocation>
        <location evidence="1">Mitochondrion</location>
    </subcellularLocation>
</comment>